<sequence>MMNNKVYKRSDEPVFWGLFGAGGMWGAIFAPAVILIVGILLPLGMFPDALTFERALSFSQSIIGRIFWLLMIILPLWCGLHRLHHMMHDLKIHVPAGSWVFYGLAAILSVVALIGIFTL</sequence>
<comment type="similarity">
    <text evidence="5">Belongs to the FrdD family.</text>
</comment>
<dbReference type="Pfam" id="PF02313">
    <property type="entry name" value="Fumarate_red_D"/>
    <property type="match status" value="1"/>
</dbReference>
<accession>A0A076LKZ5</accession>
<evidence type="ECO:0000256" key="5">
    <source>
        <dbReference type="HAMAP-Rule" id="MF_00709"/>
    </source>
</evidence>
<dbReference type="InterPro" id="IPR003418">
    <property type="entry name" value="Fumarate_red_D"/>
</dbReference>
<organism evidence="6 7">
    <name type="scientific">Edwardsiella anguillarum ET080813</name>
    <dbReference type="NCBI Taxonomy" id="667120"/>
    <lineage>
        <taxon>Bacteria</taxon>
        <taxon>Pseudomonadati</taxon>
        <taxon>Pseudomonadota</taxon>
        <taxon>Gammaproteobacteria</taxon>
        <taxon>Enterobacterales</taxon>
        <taxon>Hafniaceae</taxon>
        <taxon>Edwardsiella</taxon>
    </lineage>
</organism>
<reference evidence="6 7" key="1">
    <citation type="journal article" date="2012" name="PLoS ONE">
        <title>Edwardsiella comparative phylogenomics reveal the new intra/inter-species taxonomic relationships, virulence evolution and niche adaptation mechanisms.</title>
        <authorList>
            <person name="Yang M."/>
            <person name="Lv Y."/>
            <person name="Xiao J."/>
            <person name="Wu H."/>
            <person name="Zheng H."/>
            <person name="Liu Q."/>
            <person name="Zhang Y."/>
            <person name="Wang Q."/>
        </authorList>
    </citation>
    <scope>NUCLEOTIDE SEQUENCE [LARGE SCALE GENOMIC DNA]</scope>
    <source>
        <strain evidence="7">080813</strain>
    </source>
</reference>
<comment type="subunit">
    <text evidence="5">Part of an enzyme complex containing four subunits: a flavoprotein (FrdA), an iron-sulfur protein (FrdB), and two hydrophobic anchor proteins (FrdC and FrdD).</text>
</comment>
<feature type="transmembrane region" description="Helical" evidence="5">
    <location>
        <begin position="92"/>
        <end position="117"/>
    </location>
</feature>
<dbReference type="Gene3D" id="1.20.1300.10">
    <property type="entry name" value="Fumarate reductase/succinate dehydrogenase, transmembrane subunit"/>
    <property type="match status" value="1"/>
</dbReference>
<dbReference type="GO" id="GO:0045283">
    <property type="term" value="C:fumarate reductase complex"/>
    <property type="evidence" value="ECO:0007669"/>
    <property type="project" value="UniProtKB-UniRule"/>
</dbReference>
<dbReference type="GO" id="GO:0005886">
    <property type="term" value="C:plasma membrane"/>
    <property type="evidence" value="ECO:0007669"/>
    <property type="project" value="UniProtKB-SubCell"/>
</dbReference>
<proteinExistence type="inferred from homology"/>
<dbReference type="CDD" id="cd00547">
    <property type="entry name" value="QFR_TypeD_subunitD"/>
    <property type="match status" value="1"/>
</dbReference>
<evidence type="ECO:0000256" key="1">
    <source>
        <dbReference type="ARBA" id="ARBA00022475"/>
    </source>
</evidence>
<dbReference type="EMBL" id="CP006664">
    <property type="protein sequence ID" value="AIJ08536.1"/>
    <property type="molecule type" value="Genomic_DNA"/>
</dbReference>
<evidence type="ECO:0000256" key="4">
    <source>
        <dbReference type="ARBA" id="ARBA00023136"/>
    </source>
</evidence>
<dbReference type="AlphaFoldDB" id="A0A076LKZ5"/>
<dbReference type="NCBIfam" id="NF003977">
    <property type="entry name" value="PRK05470.1-1"/>
    <property type="match status" value="1"/>
</dbReference>
<dbReference type="HAMAP" id="MF_00709">
    <property type="entry name" value="Fumarate_red_D"/>
    <property type="match status" value="1"/>
</dbReference>
<name>A0A076LKZ5_9GAMM</name>
<evidence type="ECO:0000313" key="7">
    <source>
        <dbReference type="Proteomes" id="UP000028681"/>
    </source>
</evidence>
<keyword evidence="4 5" id="KW-0472">Membrane</keyword>
<evidence type="ECO:0000256" key="2">
    <source>
        <dbReference type="ARBA" id="ARBA00022692"/>
    </source>
</evidence>
<dbReference type="InterPro" id="IPR034804">
    <property type="entry name" value="SQR/QFR_C/D"/>
</dbReference>
<comment type="function">
    <text evidence="5">Two distinct, membrane-bound, FAD-containing enzymes are responsible for the catalysis of fumarate and succinate interconversion; fumarate reductase is used in anaerobic growth, and succinate dehydrogenase is used in aerobic growth. Anchors the catalytic components of the fumarate reductase complex to the cell inner membrane, binds quinones.</text>
</comment>
<gene>
    <name evidence="5 6" type="primary">frdD</name>
    <name evidence="6" type="ORF">ETEE_2092</name>
</gene>
<dbReference type="KEGG" id="ete:ETEE_2092"/>
<evidence type="ECO:0000256" key="3">
    <source>
        <dbReference type="ARBA" id="ARBA00022989"/>
    </source>
</evidence>
<evidence type="ECO:0000313" key="6">
    <source>
        <dbReference type="EMBL" id="AIJ08536.1"/>
    </source>
</evidence>
<keyword evidence="3 5" id="KW-1133">Transmembrane helix</keyword>
<dbReference type="SUPFAM" id="SSF81343">
    <property type="entry name" value="Fumarate reductase respiratory complex transmembrane subunits"/>
    <property type="match status" value="1"/>
</dbReference>
<dbReference type="GO" id="GO:0000104">
    <property type="term" value="F:succinate dehydrogenase activity"/>
    <property type="evidence" value="ECO:0007669"/>
    <property type="project" value="UniProtKB-UniRule"/>
</dbReference>
<feature type="transmembrane region" description="Helical" evidence="5">
    <location>
        <begin position="62"/>
        <end position="80"/>
    </location>
</feature>
<keyword evidence="2 5" id="KW-0812">Transmembrane</keyword>
<keyword evidence="1 5" id="KW-1003">Cell membrane</keyword>
<dbReference type="GO" id="GO:0006106">
    <property type="term" value="P:fumarate metabolic process"/>
    <property type="evidence" value="ECO:0007669"/>
    <property type="project" value="InterPro"/>
</dbReference>
<protein>
    <recommendedName>
        <fullName evidence="5">Fumarate reductase subunit D</fullName>
    </recommendedName>
    <alternativeName>
        <fullName evidence="5">Fumarate reductase 13 kDa hydrophobic protein</fullName>
    </alternativeName>
    <alternativeName>
        <fullName evidence="5">Quinol-fumarate reductase subunit D</fullName>
        <shortName evidence="5">QFR subunit D</shortName>
    </alternativeName>
</protein>
<dbReference type="PIRSF" id="PIRSF000179">
    <property type="entry name" value="FrdD"/>
    <property type="match status" value="1"/>
</dbReference>
<dbReference type="HOGENOM" id="CLU_168367_0_0_6"/>
<feature type="transmembrane region" description="Helical" evidence="5">
    <location>
        <begin position="14"/>
        <end position="42"/>
    </location>
</feature>
<dbReference type="Proteomes" id="UP000028681">
    <property type="component" value="Chromosome"/>
</dbReference>
<comment type="subcellular location">
    <subcellularLocation>
        <location evidence="5">Cell membrane</location>
        <topology evidence="5">Multi-pass membrane protein</topology>
    </subcellularLocation>
</comment>